<evidence type="ECO:0000313" key="2">
    <source>
        <dbReference type="Proteomes" id="UP001152803"/>
    </source>
</evidence>
<accession>A0A9Q1CZP3</accession>
<sequence>MNRNQKMCKSGRDGGGELWGGRCVCVLLPDPVPSPYWGKSQRTVPTGRGRRTRCPLACGKSDRDLVELWEIVFFHATSSASCFLFVDLLPVQTFLRWIPPPLTLDYVLLAFV</sequence>
<organism evidence="1 2">
    <name type="scientific">Conger conger</name>
    <name type="common">Conger eel</name>
    <name type="synonym">Muraena conger</name>
    <dbReference type="NCBI Taxonomy" id="82655"/>
    <lineage>
        <taxon>Eukaryota</taxon>
        <taxon>Metazoa</taxon>
        <taxon>Chordata</taxon>
        <taxon>Craniata</taxon>
        <taxon>Vertebrata</taxon>
        <taxon>Euteleostomi</taxon>
        <taxon>Actinopterygii</taxon>
        <taxon>Neopterygii</taxon>
        <taxon>Teleostei</taxon>
        <taxon>Anguilliformes</taxon>
        <taxon>Congridae</taxon>
        <taxon>Conger</taxon>
    </lineage>
</organism>
<keyword evidence="2" id="KW-1185">Reference proteome</keyword>
<evidence type="ECO:0000313" key="1">
    <source>
        <dbReference type="EMBL" id="KAJ8254160.1"/>
    </source>
</evidence>
<protein>
    <submittedName>
        <fullName evidence="1">Uncharacterized protein</fullName>
    </submittedName>
</protein>
<dbReference type="EMBL" id="JAFJMO010000016">
    <property type="protein sequence ID" value="KAJ8254160.1"/>
    <property type="molecule type" value="Genomic_DNA"/>
</dbReference>
<gene>
    <name evidence="1" type="ORF">COCON_G00207720</name>
</gene>
<reference evidence="1" key="1">
    <citation type="journal article" date="2023" name="Science">
        <title>Genome structures resolve the early diversification of teleost fishes.</title>
        <authorList>
            <person name="Parey E."/>
            <person name="Louis A."/>
            <person name="Montfort J."/>
            <person name="Bouchez O."/>
            <person name="Roques C."/>
            <person name="Iampietro C."/>
            <person name="Lluch J."/>
            <person name="Castinel A."/>
            <person name="Donnadieu C."/>
            <person name="Desvignes T."/>
            <person name="Floi Bucao C."/>
            <person name="Jouanno E."/>
            <person name="Wen M."/>
            <person name="Mejri S."/>
            <person name="Dirks R."/>
            <person name="Jansen H."/>
            <person name="Henkel C."/>
            <person name="Chen W.J."/>
            <person name="Zahm M."/>
            <person name="Cabau C."/>
            <person name="Klopp C."/>
            <person name="Thompson A.W."/>
            <person name="Robinson-Rechavi M."/>
            <person name="Braasch I."/>
            <person name="Lecointre G."/>
            <person name="Bobe J."/>
            <person name="Postlethwait J.H."/>
            <person name="Berthelot C."/>
            <person name="Roest Crollius H."/>
            <person name="Guiguen Y."/>
        </authorList>
    </citation>
    <scope>NUCLEOTIDE SEQUENCE</scope>
    <source>
        <strain evidence="1">Concon-B</strain>
    </source>
</reference>
<dbReference type="Proteomes" id="UP001152803">
    <property type="component" value="Unassembled WGS sequence"/>
</dbReference>
<proteinExistence type="predicted"/>
<name>A0A9Q1CZP3_CONCO</name>
<comment type="caution">
    <text evidence="1">The sequence shown here is derived from an EMBL/GenBank/DDBJ whole genome shotgun (WGS) entry which is preliminary data.</text>
</comment>
<dbReference type="AlphaFoldDB" id="A0A9Q1CZP3"/>